<dbReference type="Pfam" id="PF00990">
    <property type="entry name" value="GGDEF"/>
    <property type="match status" value="1"/>
</dbReference>
<keyword evidence="5" id="KW-1185">Reference proteome</keyword>
<dbReference type="EC" id="2.7.7.65" evidence="1"/>
<dbReference type="InterPro" id="IPR029787">
    <property type="entry name" value="Nucleotide_cyclase"/>
</dbReference>
<proteinExistence type="predicted"/>
<sequence>MSSRYRESVEQSAEFLRLALPLMAKQAAALHPVSYAVWYEYVAGTNLALKKAVDENLQRSVVLDDAQVETLYRKHIAEVDEDTARRVSVGFQRVLADISQSAQHAGEHAHRFGHTLETLSGELSSTTDDVGSNIACIAAVLDGTRDMQNAIVKLKQRLDDSRSEIEQLRQEVERARGDALADALTGLSNRRGFDAALGKSLEALDHSGPGLSLLMTDIDHFKHINDQYGHLFGDKVIRAVAQILKQNIKGRDTAARYGGEEFVILLPDTSLDGARAVAEKIRASIERSRIRRADNALELANITISVGVTRYQPGESPQAFIGRADNALYASKHSGRNRVTALAA</sequence>
<keyword evidence="4" id="KW-0548">Nucleotidyltransferase</keyword>
<evidence type="ECO:0000259" key="3">
    <source>
        <dbReference type="PROSITE" id="PS50887"/>
    </source>
</evidence>
<accession>A0ABU9YXR9</accession>
<protein>
    <recommendedName>
        <fullName evidence="1">diguanylate cyclase</fullName>
        <ecNumber evidence="1">2.7.7.65</ecNumber>
    </recommendedName>
</protein>
<dbReference type="GO" id="GO:0052621">
    <property type="term" value="F:diguanylate cyclase activity"/>
    <property type="evidence" value="ECO:0007669"/>
    <property type="project" value="UniProtKB-EC"/>
</dbReference>
<organism evidence="4 5">
    <name type="scientific">Uliginosibacterium sediminicola</name>
    <dbReference type="NCBI Taxonomy" id="2024550"/>
    <lineage>
        <taxon>Bacteria</taxon>
        <taxon>Pseudomonadati</taxon>
        <taxon>Pseudomonadota</taxon>
        <taxon>Betaproteobacteria</taxon>
        <taxon>Rhodocyclales</taxon>
        <taxon>Zoogloeaceae</taxon>
        <taxon>Uliginosibacterium</taxon>
    </lineage>
</organism>
<dbReference type="InterPro" id="IPR000160">
    <property type="entry name" value="GGDEF_dom"/>
</dbReference>
<dbReference type="InterPro" id="IPR050469">
    <property type="entry name" value="Diguanylate_Cyclase"/>
</dbReference>
<dbReference type="NCBIfam" id="TIGR00254">
    <property type="entry name" value="GGDEF"/>
    <property type="match status" value="1"/>
</dbReference>
<feature type="domain" description="GGDEF" evidence="3">
    <location>
        <begin position="209"/>
        <end position="344"/>
    </location>
</feature>
<dbReference type="CDD" id="cd01949">
    <property type="entry name" value="GGDEF"/>
    <property type="match status" value="1"/>
</dbReference>
<dbReference type="Gene3D" id="3.30.70.270">
    <property type="match status" value="1"/>
</dbReference>
<reference evidence="4 5" key="1">
    <citation type="journal article" date="2018" name="Int. J. Syst. Evol. Microbiol.">
        <title>Uliginosibacterium sediminicola sp. nov., isolated from freshwater sediment.</title>
        <authorList>
            <person name="Hwang W.M."/>
            <person name="Kim S.M."/>
            <person name="Kang K."/>
            <person name="Ahn T.Y."/>
        </authorList>
    </citation>
    <scope>NUCLEOTIDE SEQUENCE [LARGE SCALE GENOMIC DNA]</scope>
    <source>
        <strain evidence="4 5">M1-21</strain>
    </source>
</reference>
<name>A0ABU9YXR9_9RHOO</name>
<keyword evidence="2" id="KW-0175">Coiled coil</keyword>
<dbReference type="Proteomes" id="UP001410394">
    <property type="component" value="Unassembled WGS sequence"/>
</dbReference>
<evidence type="ECO:0000256" key="2">
    <source>
        <dbReference type="SAM" id="Coils"/>
    </source>
</evidence>
<feature type="coiled-coil region" evidence="2">
    <location>
        <begin position="144"/>
        <end position="178"/>
    </location>
</feature>
<gene>
    <name evidence="4" type="ORF">ABDB84_08775</name>
</gene>
<dbReference type="PROSITE" id="PS50887">
    <property type="entry name" value="GGDEF"/>
    <property type="match status" value="1"/>
</dbReference>
<dbReference type="SMART" id="SM00267">
    <property type="entry name" value="GGDEF"/>
    <property type="match status" value="1"/>
</dbReference>
<dbReference type="PANTHER" id="PTHR45138">
    <property type="entry name" value="REGULATORY COMPONENTS OF SENSORY TRANSDUCTION SYSTEM"/>
    <property type="match status" value="1"/>
</dbReference>
<keyword evidence="4" id="KW-0808">Transferase</keyword>
<dbReference type="RefSeq" id="WP_345919334.1">
    <property type="nucleotide sequence ID" value="NZ_JBDIVE010000003.1"/>
</dbReference>
<dbReference type="InterPro" id="IPR043128">
    <property type="entry name" value="Rev_trsase/Diguanyl_cyclase"/>
</dbReference>
<evidence type="ECO:0000313" key="5">
    <source>
        <dbReference type="Proteomes" id="UP001410394"/>
    </source>
</evidence>
<evidence type="ECO:0000313" key="4">
    <source>
        <dbReference type="EMBL" id="MEN3068569.1"/>
    </source>
</evidence>
<comment type="caution">
    <text evidence="4">The sequence shown here is derived from an EMBL/GenBank/DDBJ whole genome shotgun (WGS) entry which is preliminary data.</text>
</comment>
<evidence type="ECO:0000256" key="1">
    <source>
        <dbReference type="ARBA" id="ARBA00012528"/>
    </source>
</evidence>
<dbReference type="PANTHER" id="PTHR45138:SF2">
    <property type="entry name" value="DIGUANYLATE CYCLASE VDCA"/>
    <property type="match status" value="1"/>
</dbReference>
<dbReference type="SUPFAM" id="SSF55073">
    <property type="entry name" value="Nucleotide cyclase"/>
    <property type="match status" value="1"/>
</dbReference>
<dbReference type="EMBL" id="JBDIVE010000003">
    <property type="protein sequence ID" value="MEN3068569.1"/>
    <property type="molecule type" value="Genomic_DNA"/>
</dbReference>